<feature type="chain" id="PRO_5045494367" evidence="1">
    <location>
        <begin position="22"/>
        <end position="1091"/>
    </location>
</feature>
<feature type="domain" description="DUF6701" evidence="2">
    <location>
        <begin position="516"/>
        <end position="1086"/>
    </location>
</feature>
<gene>
    <name evidence="3" type="ORF">ACFFUV_19515</name>
</gene>
<evidence type="ECO:0000313" key="4">
    <source>
        <dbReference type="Proteomes" id="UP001589645"/>
    </source>
</evidence>
<dbReference type="EMBL" id="JBHMEP010000009">
    <property type="protein sequence ID" value="MFB9137158.1"/>
    <property type="molecule type" value="Genomic_DNA"/>
</dbReference>
<feature type="signal peptide" evidence="1">
    <location>
        <begin position="1"/>
        <end position="21"/>
    </location>
</feature>
<dbReference type="Proteomes" id="UP001589645">
    <property type="component" value="Unassembled WGS sequence"/>
</dbReference>
<dbReference type="InterPro" id="IPR046524">
    <property type="entry name" value="DUF6701"/>
</dbReference>
<organism evidence="3 4">
    <name type="scientific">Vibrio olivae</name>
    <dbReference type="NCBI Taxonomy" id="1243002"/>
    <lineage>
        <taxon>Bacteria</taxon>
        <taxon>Pseudomonadati</taxon>
        <taxon>Pseudomonadota</taxon>
        <taxon>Gammaproteobacteria</taxon>
        <taxon>Vibrionales</taxon>
        <taxon>Vibrionaceae</taxon>
        <taxon>Vibrio</taxon>
    </lineage>
</organism>
<evidence type="ECO:0000259" key="2">
    <source>
        <dbReference type="Pfam" id="PF20419"/>
    </source>
</evidence>
<name>A0ABV5HSB3_9VIBR</name>
<protein>
    <submittedName>
        <fullName evidence="3">DUF6701 domain-containing protein</fullName>
    </submittedName>
</protein>
<keyword evidence="4" id="KW-1185">Reference proteome</keyword>
<evidence type="ECO:0000313" key="3">
    <source>
        <dbReference type="EMBL" id="MFB9137158.1"/>
    </source>
</evidence>
<reference evidence="3 4" key="1">
    <citation type="submission" date="2024-09" db="EMBL/GenBank/DDBJ databases">
        <authorList>
            <person name="Sun Q."/>
            <person name="Mori K."/>
        </authorList>
    </citation>
    <scope>NUCLEOTIDE SEQUENCE [LARGE SCALE GENOMIC DNA]</scope>
    <source>
        <strain evidence="3 4">CECT 8064</strain>
    </source>
</reference>
<dbReference type="RefSeq" id="WP_390196237.1">
    <property type="nucleotide sequence ID" value="NZ_JBHMEP010000009.1"/>
</dbReference>
<evidence type="ECO:0000256" key="1">
    <source>
        <dbReference type="SAM" id="SignalP"/>
    </source>
</evidence>
<keyword evidence="1" id="KW-0732">Signal</keyword>
<sequence>MKWSPFFSGVLLTLWSSLVSAAFFPSQCSSIETSQDFSVSFSLRPALLQETVYITKRNQDGFVVAWTNDRLIRRAAIHDRQTLPLFNYNILLQYEHIRGKRGVLTYYLERNGSWVEIDAVEADVTDLSAAIEVSGINVQNLACSEEIEFPEAESLNLCEYFPDPIQSNRYVLGVPFFTDLVIGGDRNKLYLPTYSPISFSSVATNPFGQSGCVYGSSSSVSGCLYNPFLSYANFPPQLATFIPSSKDVFCTNSCTETLSPGAYRTITIGSNGSTVTLSAGEYWINTLNFSTNDAKLNVTGQVVLHYKNLLINGDRVKINSEGNADNLVLIGHGTNSGITIYNNDVSDRAHWYVDPDNLFGVNGIVSYADRFNWRGAITATRVRLGGHDSQISAYAPQSCALFNNNYAITMSPNTDISLMCGDERPEFLVRTTNNALGFSTQVNVDVFDSSGNAASGVTLVVTDGVGSGSGSVFTSNSEGRLRLQVVSDNPALVALNQSYSLKVTMAVDNNQADVSTFRYVPFKFAVDDQQIIAGQETTIDAQVLACDVDGGQVVASNYAGSPQVTQRVDYPNSSDGGIEGVLSYQPQFNQGRSTASLTHSEAGQFTVTLQDSRYDCSEFASCPVDGSGVLQGSFTLYSRPWTFAICGDNVQQGTSESGLGMVAAGEGFDLIARPIRFTTQSDNRCNLDLVTQNYFYSDASIDASYSLDTPESGVLGALSSSRGLSQVIGAADVVNQGYLFNQLRYDDVGSIDFHVTETGSFYSNILQGIETSRTLGRFYPAQFRVLSNEWGYPGTQSFIYMNQPFESVGYQVEALNAQFEPVQNYPLFNPGLQAQFDITEPNYDDRFSAPRMAGAWQQIDGRSIGAFTQSGSDDCLDGLCWRKLADFTPDGPFNMLAESLTTDLQLTGDLIPGDGNDNQDPVNFAGNDNQFLIQPDIRFGRARLESVGGLEDQQIQVPLSVGYWNGQQFEKNVDDDSTSFNGEHFCSQLIWSEGGSGAYLSGSGRVSSGSFSSLLAQQTVVGKQQVRFWLRLGLPQTDGDCVASTNVLPWLRYDWAQAQTDEQDPSAVVTFGLYRGSDKVIFRGERGMTGQ</sequence>
<accession>A0ABV5HSB3</accession>
<dbReference type="Pfam" id="PF20419">
    <property type="entry name" value="DUF6701"/>
    <property type="match status" value="1"/>
</dbReference>
<proteinExistence type="predicted"/>
<comment type="caution">
    <text evidence="3">The sequence shown here is derived from an EMBL/GenBank/DDBJ whole genome shotgun (WGS) entry which is preliminary data.</text>
</comment>